<dbReference type="Pfam" id="PF04055">
    <property type="entry name" value="Radical_SAM"/>
    <property type="match status" value="1"/>
</dbReference>
<feature type="binding site" evidence="7">
    <location>
        <position position="66"/>
    </location>
    <ligand>
        <name>[4Fe-4S] cluster</name>
        <dbReference type="ChEBI" id="CHEBI:49883"/>
        <note>4Fe-4S-S-AdoMet</note>
    </ligand>
</feature>
<evidence type="ECO:0000259" key="9">
    <source>
        <dbReference type="PROSITE" id="PS51918"/>
    </source>
</evidence>
<dbReference type="GO" id="GO:0046872">
    <property type="term" value="F:metal ion binding"/>
    <property type="evidence" value="ECO:0007669"/>
    <property type="project" value="UniProtKB-KW"/>
</dbReference>
<dbReference type="InterPro" id="IPR034422">
    <property type="entry name" value="HydE/PylB-like"/>
</dbReference>
<sequence length="353" mass="39484">MNKFEIKRLVDQAFQTASLTAKEITALLAIDLTELDYLLEAADRKRSEICGEEVHLRAIIEFSSYCKQNCHYCGLRKDNQALKRYQLQKSEIIETAVMAAQLGYQTVVLQSGEDEHSAAEIAAIIRSIKTKTDLAITLSLGERELSEYKLWREAGADRYLLKHEIADQSLYSDYHPGMSFTNRINCLKELKKMGYQIGSGVIIDLPGQTPEILARDLLLCQELELDMLGSGPFIPHPETPLKNSKQGTVAMTLKFTALSRLLLPFAHIPATTALGTIDVEGRQKALQAGANVVMPNVTQGKYREQYQIYPDKICVNEEAGDCRQCIGGIINSLGRFVSTDHGHSMRKEFVKLD</sequence>
<dbReference type="NCBIfam" id="TIGR03956">
    <property type="entry name" value="rSAM_HydE"/>
    <property type="match status" value="1"/>
</dbReference>
<dbReference type="Proteomes" id="UP000199006">
    <property type="component" value="Unassembled WGS sequence"/>
</dbReference>
<evidence type="ECO:0000313" key="10">
    <source>
        <dbReference type="EMBL" id="SFL82774.1"/>
    </source>
</evidence>
<dbReference type="AlphaFoldDB" id="A0A1I4KVD7"/>
<evidence type="ECO:0000256" key="3">
    <source>
        <dbReference type="ARBA" id="ARBA00022723"/>
    </source>
</evidence>
<dbReference type="SUPFAM" id="SSF102114">
    <property type="entry name" value="Radical SAM enzymes"/>
    <property type="match status" value="1"/>
</dbReference>
<dbReference type="EMBL" id="FOTI01000034">
    <property type="protein sequence ID" value="SFL82774.1"/>
    <property type="molecule type" value="Genomic_DNA"/>
</dbReference>
<dbReference type="InterPro" id="IPR024021">
    <property type="entry name" value="FeFe-hyd_HydE_rSAM"/>
</dbReference>
<evidence type="ECO:0000256" key="6">
    <source>
        <dbReference type="ARBA" id="ARBA00034078"/>
    </source>
</evidence>
<dbReference type="GO" id="GO:0016740">
    <property type="term" value="F:transferase activity"/>
    <property type="evidence" value="ECO:0007669"/>
    <property type="project" value="TreeGrafter"/>
</dbReference>
<comment type="cofactor">
    <cofactor evidence="7">
        <name>[4Fe-4S] cluster</name>
        <dbReference type="ChEBI" id="CHEBI:49883"/>
    </cofactor>
    <text evidence="7">Binds 1 [4Fe-4S] cluster. The cluster is coordinated with 3 cysteines and an exchangeable S-adenosyl-L-methionine.</text>
</comment>
<organism evidence="10 11">
    <name type="scientific">Halanaerobium salsuginis</name>
    <dbReference type="NCBI Taxonomy" id="29563"/>
    <lineage>
        <taxon>Bacteria</taxon>
        <taxon>Bacillati</taxon>
        <taxon>Bacillota</taxon>
        <taxon>Clostridia</taxon>
        <taxon>Halanaerobiales</taxon>
        <taxon>Halanaerobiaceae</taxon>
        <taxon>Halanaerobium</taxon>
    </lineage>
</organism>
<dbReference type="RefSeq" id="WP_089862181.1">
    <property type="nucleotide sequence ID" value="NZ_FOTI01000034.1"/>
</dbReference>
<dbReference type="PIRSF" id="PIRSF004762">
    <property type="entry name" value="CHP00423"/>
    <property type="match status" value="1"/>
</dbReference>
<dbReference type="GO" id="GO:0051539">
    <property type="term" value="F:4 iron, 4 sulfur cluster binding"/>
    <property type="evidence" value="ECO:0007669"/>
    <property type="project" value="UniProtKB-KW"/>
</dbReference>
<dbReference type="InterPro" id="IPR006638">
    <property type="entry name" value="Elp3/MiaA/NifB-like_rSAM"/>
</dbReference>
<feature type="binding site" evidence="8">
    <location>
        <position position="183"/>
    </location>
    <ligand>
        <name>S-adenosyl-L-methionine</name>
        <dbReference type="ChEBI" id="CHEBI:59789"/>
    </ligand>
</feature>
<dbReference type="SMART" id="SM00876">
    <property type="entry name" value="BATS"/>
    <property type="match status" value="1"/>
</dbReference>
<feature type="binding site" evidence="7">
    <location>
        <position position="70"/>
    </location>
    <ligand>
        <name>[4Fe-4S] cluster</name>
        <dbReference type="ChEBI" id="CHEBI:49883"/>
        <note>4Fe-4S-S-AdoMet</note>
    </ligand>
</feature>
<feature type="domain" description="Radical SAM core" evidence="9">
    <location>
        <begin position="52"/>
        <end position="271"/>
    </location>
</feature>
<dbReference type="InterPro" id="IPR058240">
    <property type="entry name" value="rSAM_sf"/>
</dbReference>
<dbReference type="InterPro" id="IPR013785">
    <property type="entry name" value="Aldolase_TIM"/>
</dbReference>
<keyword evidence="3" id="KW-0479">Metal-binding</keyword>
<feature type="binding site" evidence="7">
    <location>
        <position position="73"/>
    </location>
    <ligand>
        <name>[4Fe-4S] cluster</name>
        <dbReference type="ChEBI" id="CHEBI:49883"/>
        <note>4Fe-4S-S-AdoMet</note>
    </ligand>
</feature>
<evidence type="ECO:0000256" key="2">
    <source>
        <dbReference type="ARBA" id="ARBA00022691"/>
    </source>
</evidence>
<keyword evidence="11" id="KW-1185">Reference proteome</keyword>
<dbReference type="SMART" id="SM00729">
    <property type="entry name" value="Elp3"/>
    <property type="match status" value="1"/>
</dbReference>
<dbReference type="InterPro" id="IPR007197">
    <property type="entry name" value="rSAM"/>
</dbReference>
<dbReference type="PROSITE" id="PS51918">
    <property type="entry name" value="RADICAL_SAM"/>
    <property type="match status" value="1"/>
</dbReference>
<protein>
    <submittedName>
        <fullName evidence="10">Iron-only hydrogenase maturation protein HydE</fullName>
    </submittedName>
</protein>
<dbReference type="GO" id="GO:0044272">
    <property type="term" value="P:sulfur compound biosynthetic process"/>
    <property type="evidence" value="ECO:0007669"/>
    <property type="project" value="UniProtKB-ARBA"/>
</dbReference>
<dbReference type="PANTHER" id="PTHR43726">
    <property type="entry name" value="3-METHYLORNITHINE SYNTHASE"/>
    <property type="match status" value="1"/>
</dbReference>
<dbReference type="STRING" id="29563.SAMN02983006_02134"/>
<reference evidence="10 11" key="1">
    <citation type="submission" date="2016-10" db="EMBL/GenBank/DDBJ databases">
        <authorList>
            <person name="de Groot N.N."/>
        </authorList>
    </citation>
    <scope>NUCLEOTIDE SEQUENCE [LARGE SCALE GENOMIC DNA]</scope>
    <source>
        <strain evidence="10 11">ATCC 51327</strain>
    </source>
</reference>
<dbReference type="OrthoDB" id="9775764at2"/>
<keyword evidence="4 7" id="KW-0408">Iron</keyword>
<keyword evidence="1 7" id="KW-0004">4Fe-4S</keyword>
<feature type="binding site" evidence="8">
    <location>
        <position position="139"/>
    </location>
    <ligand>
        <name>(3R)-3-methyl-D-ornithine</name>
        <dbReference type="ChEBI" id="CHEBI:64642"/>
    </ligand>
</feature>
<evidence type="ECO:0000313" key="11">
    <source>
        <dbReference type="Proteomes" id="UP000199006"/>
    </source>
</evidence>
<accession>A0A1I4KVD7</accession>
<comment type="cofactor">
    <cofactor evidence="6">
        <name>[2Fe-2S] cluster</name>
        <dbReference type="ChEBI" id="CHEBI:190135"/>
    </cofactor>
</comment>
<evidence type="ECO:0000256" key="8">
    <source>
        <dbReference type="PIRSR" id="PIRSR004762-2"/>
    </source>
</evidence>
<keyword evidence="5 7" id="KW-0411">Iron-sulfur</keyword>
<evidence type="ECO:0000256" key="1">
    <source>
        <dbReference type="ARBA" id="ARBA00022485"/>
    </source>
</evidence>
<feature type="binding site" evidence="8">
    <location>
        <position position="164"/>
    </location>
    <ligand>
        <name>S-adenosyl-L-methionine</name>
        <dbReference type="ChEBI" id="CHEBI:59789"/>
    </ligand>
</feature>
<gene>
    <name evidence="10" type="ORF">SAMN02983006_02134</name>
</gene>
<dbReference type="PANTHER" id="PTHR43726:SF1">
    <property type="entry name" value="BIOTIN SYNTHASE"/>
    <property type="match status" value="1"/>
</dbReference>
<name>A0A1I4KVD7_9FIRM</name>
<dbReference type="GO" id="GO:0042364">
    <property type="term" value="P:water-soluble vitamin biosynthetic process"/>
    <property type="evidence" value="ECO:0007669"/>
    <property type="project" value="UniProtKB-ARBA"/>
</dbReference>
<evidence type="ECO:0000256" key="4">
    <source>
        <dbReference type="ARBA" id="ARBA00023004"/>
    </source>
</evidence>
<dbReference type="SFLD" id="SFLDG01060">
    <property type="entry name" value="BATS_domain_containing"/>
    <property type="match status" value="1"/>
</dbReference>
<evidence type="ECO:0000256" key="7">
    <source>
        <dbReference type="PIRSR" id="PIRSR004762-1"/>
    </source>
</evidence>
<dbReference type="SFLD" id="SFLDS00029">
    <property type="entry name" value="Radical_SAM"/>
    <property type="match status" value="1"/>
</dbReference>
<dbReference type="SFLD" id="SFLDG01280">
    <property type="entry name" value="HydE/PylB-like"/>
    <property type="match status" value="1"/>
</dbReference>
<evidence type="ECO:0000256" key="5">
    <source>
        <dbReference type="ARBA" id="ARBA00023014"/>
    </source>
</evidence>
<keyword evidence="2 7" id="KW-0949">S-adenosyl-L-methionine</keyword>
<dbReference type="InterPro" id="IPR010722">
    <property type="entry name" value="BATS_dom"/>
</dbReference>
<dbReference type="Gene3D" id="3.20.20.70">
    <property type="entry name" value="Aldolase class I"/>
    <property type="match status" value="1"/>
</dbReference>
<proteinExistence type="predicted"/>